<dbReference type="AlphaFoldDB" id="A0A2A2IG26"/>
<dbReference type="Proteomes" id="UP000218887">
    <property type="component" value="Unassembled WGS sequence"/>
</dbReference>
<protein>
    <submittedName>
        <fullName evidence="1">Uncharacterized protein</fullName>
    </submittedName>
</protein>
<comment type="caution">
    <text evidence="1">The sequence shown here is derived from an EMBL/GenBank/DDBJ whole genome shotgun (WGS) entry which is preliminary data.</text>
</comment>
<gene>
    <name evidence="1" type="ORF">CIL05_06930</name>
</gene>
<keyword evidence="2" id="KW-1185">Reference proteome</keyword>
<organism evidence="1 2">
    <name type="scientific">Virgibacillus profundi</name>
    <dbReference type="NCBI Taxonomy" id="2024555"/>
    <lineage>
        <taxon>Bacteria</taxon>
        <taxon>Bacillati</taxon>
        <taxon>Bacillota</taxon>
        <taxon>Bacilli</taxon>
        <taxon>Bacillales</taxon>
        <taxon>Bacillaceae</taxon>
        <taxon>Virgibacillus</taxon>
    </lineage>
</organism>
<dbReference type="RefSeq" id="WP_095654796.1">
    <property type="nucleotide sequence ID" value="NZ_NPOA01000004.1"/>
</dbReference>
<reference evidence="1 2" key="1">
    <citation type="submission" date="2017-08" db="EMBL/GenBank/DDBJ databases">
        <title>Virgibacillus indicus sp. nov. and Virgibacillus profoundi sp. nov, two moderately halophilic bacteria isolated from marine sediment by using the Microfluidic Streak Plate.</title>
        <authorList>
            <person name="Xu B."/>
            <person name="Hu B."/>
            <person name="Wang J."/>
            <person name="Zhu Y."/>
            <person name="Huang L."/>
            <person name="Du W."/>
            <person name="Huang Y."/>
        </authorList>
    </citation>
    <scope>NUCLEOTIDE SEQUENCE [LARGE SCALE GENOMIC DNA]</scope>
    <source>
        <strain evidence="1 2">IO3-P3-H5</strain>
    </source>
</reference>
<evidence type="ECO:0000313" key="2">
    <source>
        <dbReference type="Proteomes" id="UP000218887"/>
    </source>
</evidence>
<name>A0A2A2IG26_9BACI</name>
<dbReference type="EMBL" id="NPOA01000004">
    <property type="protein sequence ID" value="PAV30194.1"/>
    <property type="molecule type" value="Genomic_DNA"/>
</dbReference>
<proteinExistence type="predicted"/>
<sequence>MIWEDSQLEIDKKYEEHLRRSGLCEDERFGWDDEVGEDKSENGISSIRWDSYNEDYVSEFDWELYGYLID</sequence>
<evidence type="ECO:0000313" key="1">
    <source>
        <dbReference type="EMBL" id="PAV30194.1"/>
    </source>
</evidence>
<accession>A0A2A2IG26</accession>